<protein>
    <submittedName>
        <fullName evidence="1 3">Uncharacterized protein</fullName>
    </submittedName>
</protein>
<dbReference type="Proteomes" id="UP000504638">
    <property type="component" value="Unplaced"/>
</dbReference>
<evidence type="ECO:0000313" key="2">
    <source>
        <dbReference type="Proteomes" id="UP000504638"/>
    </source>
</evidence>
<dbReference type="EMBL" id="ML975153">
    <property type="protein sequence ID" value="KAF1814165.1"/>
    <property type="molecule type" value="Genomic_DNA"/>
</dbReference>
<reference evidence="3" key="2">
    <citation type="submission" date="2020-04" db="EMBL/GenBank/DDBJ databases">
        <authorList>
            <consortium name="NCBI Genome Project"/>
        </authorList>
    </citation>
    <scope>NUCLEOTIDE SEQUENCE</scope>
    <source>
        <strain evidence="3">CBS 781.70</strain>
    </source>
</reference>
<reference evidence="3" key="3">
    <citation type="submission" date="2025-04" db="UniProtKB">
        <authorList>
            <consortium name="RefSeq"/>
        </authorList>
    </citation>
    <scope>IDENTIFICATION</scope>
    <source>
        <strain evidence="3">CBS 781.70</strain>
    </source>
</reference>
<evidence type="ECO:0000313" key="3">
    <source>
        <dbReference type="RefSeq" id="XP_033535796.1"/>
    </source>
</evidence>
<proteinExistence type="predicted"/>
<accession>A0A6G1G7T7</accession>
<organism evidence="1">
    <name type="scientific">Eremomyces bilateralis CBS 781.70</name>
    <dbReference type="NCBI Taxonomy" id="1392243"/>
    <lineage>
        <taxon>Eukaryota</taxon>
        <taxon>Fungi</taxon>
        <taxon>Dikarya</taxon>
        <taxon>Ascomycota</taxon>
        <taxon>Pezizomycotina</taxon>
        <taxon>Dothideomycetes</taxon>
        <taxon>Dothideomycetes incertae sedis</taxon>
        <taxon>Eremomycetales</taxon>
        <taxon>Eremomycetaceae</taxon>
        <taxon>Eremomyces</taxon>
    </lineage>
</organism>
<dbReference type="AlphaFoldDB" id="A0A6G1G7T7"/>
<reference evidence="1 3" key="1">
    <citation type="submission" date="2020-01" db="EMBL/GenBank/DDBJ databases">
        <authorList>
            <consortium name="DOE Joint Genome Institute"/>
            <person name="Haridas S."/>
            <person name="Albert R."/>
            <person name="Binder M."/>
            <person name="Bloem J."/>
            <person name="Labutti K."/>
            <person name="Salamov A."/>
            <person name="Andreopoulos B."/>
            <person name="Baker S.E."/>
            <person name="Barry K."/>
            <person name="Bills G."/>
            <person name="Bluhm B.H."/>
            <person name="Cannon C."/>
            <person name="Castanera R."/>
            <person name="Culley D.E."/>
            <person name="Daum C."/>
            <person name="Ezra D."/>
            <person name="Gonzalez J.B."/>
            <person name="Henrissat B."/>
            <person name="Kuo A."/>
            <person name="Liang C."/>
            <person name="Lipzen A."/>
            <person name="Lutzoni F."/>
            <person name="Magnuson J."/>
            <person name="Mondo S."/>
            <person name="Nolan M."/>
            <person name="Ohm R."/>
            <person name="Pangilinan J."/>
            <person name="Park H.-J."/>
            <person name="Ramirez L."/>
            <person name="Alfaro M."/>
            <person name="Sun H."/>
            <person name="Tritt A."/>
            <person name="Yoshinaga Y."/>
            <person name="Zwiers L.-H."/>
            <person name="Turgeon B.G."/>
            <person name="Goodwin S.B."/>
            <person name="Spatafora J.W."/>
            <person name="Crous P.W."/>
            <person name="Grigoriev I.V."/>
        </authorList>
    </citation>
    <scope>NUCLEOTIDE SEQUENCE</scope>
    <source>
        <strain evidence="1 3">CBS 781.70</strain>
    </source>
</reference>
<dbReference type="RefSeq" id="XP_033535796.1">
    <property type="nucleotide sequence ID" value="XM_033681763.1"/>
</dbReference>
<name>A0A6G1G7T7_9PEZI</name>
<keyword evidence="2" id="KW-1185">Reference proteome</keyword>
<sequence>MVSTGSEDGEYGEARDEFEIAAEETEKNTTYAPGDREAARDALNKLAEAYKAVVEGPDTELGEEIKRRIGQRIRELDNAVGNLEKYAQNQD</sequence>
<gene>
    <name evidence="1 3" type="ORF">P152DRAFT_480390</name>
</gene>
<dbReference type="GeneID" id="54422333"/>
<evidence type="ECO:0000313" key="1">
    <source>
        <dbReference type="EMBL" id="KAF1814165.1"/>
    </source>
</evidence>
<dbReference type="OrthoDB" id="273230at2759"/>